<sequence>MFSSGERFFGSVQRKLRYSDASSSETSEAQQGGESPTLSCILREHTAELRKAQTKRLGVRQRAAARPALRDTTNTVKTVSGEAGVAATSAAPETGPGVEETKNPVAPAPWVQKHSPAARAPSPTRDTLTAERQRVGSQGNSARGVPARTSADTAVARKPARCRNELRVQPENESSAPVAGAAQNQNAQLVLELAKRDALIASLQRRCAQLEMDLADDRQMEQLLDGYREKLDTAAEENRTLEEALRIERQNQQALQEKLASYKERLAAWPEKLRAETRALEATHEYQSKEARLRIQRLEAEKHQLQDELQQSWDTVASLRAELASVREENAEAVREETQRMRRDYEQKLLQALKELEEQFDAYRQEATEALGRWQRRCIEMEREHCEMSELLRHYRQKSEALTRSRDALERQLQDQITFAATTIESKEAVIGQLDSEIEALQNRIGELQAQIDDLELGDTPAGSDELAICAASAPRRTTLTR</sequence>
<protein>
    <submittedName>
        <fullName evidence="3">Uncharacterized protein</fullName>
    </submittedName>
</protein>
<feature type="compositionally biased region" description="Polar residues" evidence="2">
    <location>
        <begin position="20"/>
        <end position="38"/>
    </location>
</feature>
<feature type="coiled-coil region" evidence="1">
    <location>
        <begin position="200"/>
        <end position="458"/>
    </location>
</feature>
<gene>
    <name evidence="3" type="ORF">CYME_CMP320C</name>
</gene>
<reference evidence="3 4" key="1">
    <citation type="journal article" date="2004" name="Nature">
        <title>Genome sequence of the ultrasmall unicellular red alga Cyanidioschyzon merolae 10D.</title>
        <authorList>
            <person name="Matsuzaki M."/>
            <person name="Misumi O."/>
            <person name="Shin-i T."/>
            <person name="Maruyama S."/>
            <person name="Takahara M."/>
            <person name="Miyagishima S."/>
            <person name="Mori T."/>
            <person name="Nishida K."/>
            <person name="Yagisawa F."/>
            <person name="Nishida K."/>
            <person name="Yoshida Y."/>
            <person name="Nishimura Y."/>
            <person name="Nakao S."/>
            <person name="Kobayashi T."/>
            <person name="Momoyama Y."/>
            <person name="Higashiyama T."/>
            <person name="Minoda A."/>
            <person name="Sano M."/>
            <person name="Nomoto H."/>
            <person name="Oishi K."/>
            <person name="Hayashi H."/>
            <person name="Ohta F."/>
            <person name="Nishizaka S."/>
            <person name="Haga S."/>
            <person name="Miura S."/>
            <person name="Morishita T."/>
            <person name="Kabeya Y."/>
            <person name="Terasawa K."/>
            <person name="Suzuki Y."/>
            <person name="Ishii Y."/>
            <person name="Asakawa S."/>
            <person name="Takano H."/>
            <person name="Ohta N."/>
            <person name="Kuroiwa H."/>
            <person name="Tanaka K."/>
            <person name="Shimizu N."/>
            <person name="Sugano S."/>
            <person name="Sato N."/>
            <person name="Nozaki H."/>
            <person name="Ogasawara N."/>
            <person name="Kohara Y."/>
            <person name="Kuroiwa T."/>
        </authorList>
    </citation>
    <scope>NUCLEOTIDE SEQUENCE [LARGE SCALE GENOMIC DNA]</scope>
    <source>
        <strain evidence="3 4">10D</strain>
    </source>
</reference>
<proteinExistence type="predicted"/>
<accession>M1UVD4</accession>
<dbReference type="KEGG" id="cme:CYME_CMP320C"/>
<dbReference type="Proteomes" id="UP000007014">
    <property type="component" value="Chromosome 16"/>
</dbReference>
<feature type="region of interest" description="Disordered" evidence="2">
    <location>
        <begin position="80"/>
        <end position="160"/>
    </location>
</feature>
<dbReference type="GeneID" id="16995874"/>
<evidence type="ECO:0000256" key="1">
    <source>
        <dbReference type="SAM" id="Coils"/>
    </source>
</evidence>
<dbReference type="OMA" id="EEWNAQH"/>
<dbReference type="AlphaFoldDB" id="M1UVD4"/>
<evidence type="ECO:0000256" key="2">
    <source>
        <dbReference type="SAM" id="MobiDB-lite"/>
    </source>
</evidence>
<dbReference type="OrthoDB" id="10485522at2759"/>
<name>M1UVD4_CYAM1</name>
<dbReference type="RefSeq" id="XP_005537947.1">
    <property type="nucleotide sequence ID" value="XM_005537890.1"/>
</dbReference>
<keyword evidence="1" id="KW-0175">Coiled coil</keyword>
<dbReference type="HOGENOM" id="CLU_566684_0_0_1"/>
<organism evidence="3 4">
    <name type="scientific">Cyanidioschyzon merolae (strain NIES-3377 / 10D)</name>
    <name type="common">Unicellular red alga</name>
    <dbReference type="NCBI Taxonomy" id="280699"/>
    <lineage>
        <taxon>Eukaryota</taxon>
        <taxon>Rhodophyta</taxon>
        <taxon>Bangiophyceae</taxon>
        <taxon>Cyanidiales</taxon>
        <taxon>Cyanidiaceae</taxon>
        <taxon>Cyanidioschyzon</taxon>
    </lineage>
</organism>
<reference evidence="3 4" key="2">
    <citation type="journal article" date="2007" name="BMC Biol.">
        <title>A 100%-complete sequence reveals unusually simple genomic features in the hot-spring red alga Cyanidioschyzon merolae.</title>
        <authorList>
            <person name="Nozaki H."/>
            <person name="Takano H."/>
            <person name="Misumi O."/>
            <person name="Terasawa K."/>
            <person name="Matsuzaki M."/>
            <person name="Maruyama S."/>
            <person name="Nishida K."/>
            <person name="Yagisawa F."/>
            <person name="Yoshida Y."/>
            <person name="Fujiwara T."/>
            <person name="Takio S."/>
            <person name="Tamura K."/>
            <person name="Chung S.J."/>
            <person name="Nakamura S."/>
            <person name="Kuroiwa H."/>
            <person name="Tanaka K."/>
            <person name="Sato N."/>
            <person name="Kuroiwa T."/>
        </authorList>
    </citation>
    <scope>NUCLEOTIDE SEQUENCE [LARGE SCALE GENOMIC DNA]</scope>
    <source>
        <strain evidence="3 4">10D</strain>
    </source>
</reference>
<feature type="region of interest" description="Disordered" evidence="2">
    <location>
        <begin position="1"/>
        <end position="39"/>
    </location>
</feature>
<dbReference type="EMBL" id="AP006498">
    <property type="protein sequence ID" value="BAM81911.1"/>
    <property type="molecule type" value="Genomic_DNA"/>
</dbReference>
<keyword evidence="4" id="KW-1185">Reference proteome</keyword>
<dbReference type="Gramene" id="CMP320CT">
    <property type="protein sequence ID" value="CMP320CT"/>
    <property type="gene ID" value="CMP320C"/>
</dbReference>
<evidence type="ECO:0000313" key="4">
    <source>
        <dbReference type="Proteomes" id="UP000007014"/>
    </source>
</evidence>
<evidence type="ECO:0000313" key="3">
    <source>
        <dbReference type="EMBL" id="BAM81911.1"/>
    </source>
</evidence>